<evidence type="ECO:0000256" key="1">
    <source>
        <dbReference type="SAM" id="Phobius"/>
    </source>
</evidence>
<keyword evidence="1" id="KW-0472">Membrane</keyword>
<dbReference type="EMBL" id="JACJQU010000003">
    <property type="protein sequence ID" value="MBD2293558.1"/>
    <property type="molecule type" value="Genomic_DNA"/>
</dbReference>
<dbReference type="Proteomes" id="UP000662185">
    <property type="component" value="Unassembled WGS sequence"/>
</dbReference>
<keyword evidence="3" id="KW-1185">Reference proteome</keyword>
<feature type="transmembrane region" description="Helical" evidence="1">
    <location>
        <begin position="16"/>
        <end position="35"/>
    </location>
</feature>
<keyword evidence="1" id="KW-1133">Transmembrane helix</keyword>
<accession>A0A927A0K9</accession>
<keyword evidence="1" id="KW-0812">Transmembrane</keyword>
<gene>
    <name evidence="2" type="ORF">H6G06_08665</name>
</gene>
<protein>
    <submittedName>
        <fullName evidence="2">Uncharacterized protein</fullName>
    </submittedName>
</protein>
<proteinExistence type="predicted"/>
<reference evidence="3" key="1">
    <citation type="journal article" date="2020" name="ISME J.">
        <title>Comparative genomics reveals insights into cyanobacterial evolution and habitat adaptation.</title>
        <authorList>
            <person name="Chen M.Y."/>
            <person name="Teng W.K."/>
            <person name="Zhao L."/>
            <person name="Hu C.X."/>
            <person name="Zhou Y.K."/>
            <person name="Han B.P."/>
            <person name="Song L.R."/>
            <person name="Shu W.S."/>
        </authorList>
    </citation>
    <scope>NUCLEOTIDE SEQUENCE [LARGE SCALE GENOMIC DNA]</scope>
    <source>
        <strain evidence="3">FACHB-251</strain>
    </source>
</reference>
<evidence type="ECO:0000313" key="3">
    <source>
        <dbReference type="Proteomes" id="UP000662185"/>
    </source>
</evidence>
<sequence>MNTRLKMALLLHSGESGFAIVIAVSLGLIMILVGLTMTMRSQGDQIVASTQKATERSLAVAEKGVSYYHQFLNTNRLLATYPDCANKTRTAVNESCGDPTTTTNTGQMSWSNANETGVKIPGLVAGCSSGTSTSDIQTTFASTDWKPVDSTDSTKGEFRLVSYKYTGDPGGFSADPSLQVLGRGILTVEGRITNPSANNAASKSISRLQVNIPVRKPDVNNIPIPGVWVGGSSADDPSATGGNTIQGNVLVNNCDINLTTVNVTTGYTKNKTEMQMPGVPSRPPTGVINLQTINSSTPGATSAPGGATLTLPRTSGATIDATTSFNGATYVYSVDAIAQNTKLNITPGQKVVIFLTGSINANNVTITHNCTGVTGCKATNFQIFGEATTGNPKICLNGGNYFDAFILAPEYMVGVQGGAGGAGGVNGAVWTKVWGNQGNSANVATGQDGGAGCGSNSSNVVVKQTGDWDQLGGLAPKYMKPTLDPISGWQRKTIN</sequence>
<dbReference type="RefSeq" id="WP_190559068.1">
    <property type="nucleotide sequence ID" value="NZ_JACJQU010000003.1"/>
</dbReference>
<dbReference type="AlphaFoldDB" id="A0A927A0K9"/>
<name>A0A927A0K9_9NOST</name>
<comment type="caution">
    <text evidence="2">The sequence shown here is derived from an EMBL/GenBank/DDBJ whole genome shotgun (WGS) entry which is preliminary data.</text>
</comment>
<organism evidence="2 3">
    <name type="scientific">Anabaena sphaerica FACHB-251</name>
    <dbReference type="NCBI Taxonomy" id="2692883"/>
    <lineage>
        <taxon>Bacteria</taxon>
        <taxon>Bacillati</taxon>
        <taxon>Cyanobacteriota</taxon>
        <taxon>Cyanophyceae</taxon>
        <taxon>Nostocales</taxon>
        <taxon>Nostocaceae</taxon>
        <taxon>Anabaena</taxon>
    </lineage>
</organism>
<evidence type="ECO:0000313" key="2">
    <source>
        <dbReference type="EMBL" id="MBD2293558.1"/>
    </source>
</evidence>